<dbReference type="EMBL" id="JARJCN010000048">
    <property type="protein sequence ID" value="KAJ7081839.1"/>
    <property type="molecule type" value="Genomic_DNA"/>
</dbReference>
<comment type="caution">
    <text evidence="2">The sequence shown here is derived from an EMBL/GenBank/DDBJ whole genome shotgun (WGS) entry which is preliminary data.</text>
</comment>
<reference evidence="2" key="1">
    <citation type="submission" date="2023-03" db="EMBL/GenBank/DDBJ databases">
        <title>Massive genome expansion in bonnet fungi (Mycena s.s.) driven by repeated elements and novel gene families across ecological guilds.</title>
        <authorList>
            <consortium name="Lawrence Berkeley National Laboratory"/>
            <person name="Harder C.B."/>
            <person name="Miyauchi S."/>
            <person name="Viragh M."/>
            <person name="Kuo A."/>
            <person name="Thoen E."/>
            <person name="Andreopoulos B."/>
            <person name="Lu D."/>
            <person name="Skrede I."/>
            <person name="Drula E."/>
            <person name="Henrissat B."/>
            <person name="Morin E."/>
            <person name="Kohler A."/>
            <person name="Barry K."/>
            <person name="LaButti K."/>
            <person name="Morin E."/>
            <person name="Salamov A."/>
            <person name="Lipzen A."/>
            <person name="Mereny Z."/>
            <person name="Hegedus B."/>
            <person name="Baldrian P."/>
            <person name="Stursova M."/>
            <person name="Weitz H."/>
            <person name="Taylor A."/>
            <person name="Grigoriev I.V."/>
            <person name="Nagy L.G."/>
            <person name="Martin F."/>
            <person name="Kauserud H."/>
        </authorList>
    </citation>
    <scope>NUCLEOTIDE SEQUENCE</scope>
    <source>
        <strain evidence="2">CBHHK173m</strain>
    </source>
</reference>
<sequence>MARIRLPGTFGAQQYNVFNTFSNPVASSPGPVFFSLFLVLSSSSPMAPVLSDPDQASNLTSGLTSILSCLIPVLAFLYIGGVFWTLDYAQRTRGPLEKMVAPLKHRYAPIAYAVVVLTGLVVIAIPSWILLQYSLQQNYPNIEARTAMRLVLFTACWTTVTAATFTILFVHPTWSKHPISSVGTQSIWMLFTWTFWVASAAVLSHAVPELFKKDACQNLVYCNHIRAVFAFSLLEIVVFTAGMVTMMWLAWRCAREVWNPSPIRSQTA</sequence>
<proteinExistence type="predicted"/>
<evidence type="ECO:0000313" key="2">
    <source>
        <dbReference type="EMBL" id="KAJ7081839.1"/>
    </source>
</evidence>
<protein>
    <submittedName>
        <fullName evidence="2">Uncharacterized protein</fullName>
    </submittedName>
</protein>
<evidence type="ECO:0000313" key="3">
    <source>
        <dbReference type="Proteomes" id="UP001222325"/>
    </source>
</evidence>
<accession>A0AAD6XMP6</accession>
<feature type="transmembrane region" description="Helical" evidence="1">
    <location>
        <begin position="227"/>
        <end position="251"/>
    </location>
</feature>
<dbReference type="Proteomes" id="UP001222325">
    <property type="component" value="Unassembled WGS sequence"/>
</dbReference>
<feature type="transmembrane region" description="Helical" evidence="1">
    <location>
        <begin position="150"/>
        <end position="174"/>
    </location>
</feature>
<organism evidence="2 3">
    <name type="scientific">Mycena belliarum</name>
    <dbReference type="NCBI Taxonomy" id="1033014"/>
    <lineage>
        <taxon>Eukaryota</taxon>
        <taxon>Fungi</taxon>
        <taxon>Dikarya</taxon>
        <taxon>Basidiomycota</taxon>
        <taxon>Agaricomycotina</taxon>
        <taxon>Agaricomycetes</taxon>
        <taxon>Agaricomycetidae</taxon>
        <taxon>Agaricales</taxon>
        <taxon>Marasmiineae</taxon>
        <taxon>Mycenaceae</taxon>
        <taxon>Mycena</taxon>
    </lineage>
</organism>
<name>A0AAD6XMP6_9AGAR</name>
<keyword evidence="1" id="KW-0812">Transmembrane</keyword>
<feature type="transmembrane region" description="Helical" evidence="1">
    <location>
        <begin position="63"/>
        <end position="86"/>
    </location>
</feature>
<keyword evidence="1" id="KW-0472">Membrane</keyword>
<dbReference type="AlphaFoldDB" id="A0AAD6XMP6"/>
<keyword evidence="3" id="KW-1185">Reference proteome</keyword>
<feature type="transmembrane region" description="Helical" evidence="1">
    <location>
        <begin position="186"/>
        <end position="207"/>
    </location>
</feature>
<evidence type="ECO:0000256" key="1">
    <source>
        <dbReference type="SAM" id="Phobius"/>
    </source>
</evidence>
<gene>
    <name evidence="2" type="ORF">B0H15DRAFT_853755</name>
</gene>
<keyword evidence="1" id="KW-1133">Transmembrane helix</keyword>
<feature type="transmembrane region" description="Helical" evidence="1">
    <location>
        <begin position="107"/>
        <end position="130"/>
    </location>
</feature>